<keyword evidence="4" id="KW-1185">Reference proteome</keyword>
<dbReference type="Proteomes" id="UP000265691">
    <property type="component" value="Unassembled WGS sequence"/>
</dbReference>
<name>A0A3A1Y7M5_9GAMM</name>
<feature type="domain" description="Glycosyl transferase family 25" evidence="2">
    <location>
        <begin position="808"/>
        <end position="946"/>
    </location>
</feature>
<comment type="caution">
    <text evidence="3">The sequence shown here is derived from an EMBL/GenBank/DDBJ whole genome shotgun (WGS) entry which is preliminary data.</text>
</comment>
<feature type="compositionally biased region" description="Basic and acidic residues" evidence="1">
    <location>
        <begin position="768"/>
        <end position="777"/>
    </location>
</feature>
<proteinExistence type="predicted"/>
<evidence type="ECO:0000313" key="3">
    <source>
        <dbReference type="EMBL" id="RIY34232.1"/>
    </source>
</evidence>
<dbReference type="CDD" id="cd06532">
    <property type="entry name" value="Glyco_transf_25"/>
    <property type="match status" value="1"/>
</dbReference>
<evidence type="ECO:0000313" key="4">
    <source>
        <dbReference type="Proteomes" id="UP000265691"/>
    </source>
</evidence>
<evidence type="ECO:0000256" key="1">
    <source>
        <dbReference type="SAM" id="MobiDB-lite"/>
    </source>
</evidence>
<reference evidence="3 4" key="1">
    <citation type="submission" date="2017-08" db="EMBL/GenBank/DDBJ databases">
        <title>Reclassification of Bisgaard taxon 37 and 44.</title>
        <authorList>
            <person name="Christensen H."/>
        </authorList>
    </citation>
    <scope>NUCLEOTIDE SEQUENCE [LARGE SCALE GENOMIC DNA]</scope>
    <source>
        <strain evidence="3 4">B96_3</strain>
    </source>
</reference>
<accession>A0A3A1Y7M5</accession>
<dbReference type="Pfam" id="PF01755">
    <property type="entry name" value="Glyco_transf_25"/>
    <property type="match status" value="1"/>
</dbReference>
<protein>
    <recommendedName>
        <fullName evidence="2">Glycosyl transferase family 25 domain-containing protein</fullName>
    </recommendedName>
</protein>
<dbReference type="EMBL" id="NRHC01000015">
    <property type="protein sequence ID" value="RIY34232.1"/>
    <property type="molecule type" value="Genomic_DNA"/>
</dbReference>
<evidence type="ECO:0000259" key="2">
    <source>
        <dbReference type="Pfam" id="PF01755"/>
    </source>
</evidence>
<sequence length="1289" mass="148095">MSKLPLFDSIPKFALVMPTGSKTQESFFAQPFSQLFTKVSGFDMTNYLLEHGLISEEVAKEYPVETTFDLIDNFLYSPECMHVPFMEALAPYFDIRAVKDKYDRQVPRRFLGMSDINATVSLINLLAHIALDEKIADDQWILICQDHVILNPEWPQRIEALLTNLLPYNRNLASQVSPEQVKRQRSKMSEKEIEYISKLKFISLSAQGNKTFAPLTKEQQEELKVYPHHTLEQSVSKYTDGIVSPFGEQELGISNVINYHRNGFFLINKFAVLATVKKWAKKRILEMNYGKVRNLEIGEFTLKAMYDKRLDIPEVFDLELKDEFMQRDKYSALELEGADAAGKDYTKLIPLNKSLDFFSDSLWFIFNFTHNSMGYANPFLGINSFLQTKHDLNDADYAHLAAEQSSAVVYNSRLNRFAAQGYDLLQPLPKYVIQGKSHLNNFPGFFAQANTYDFKPVYSPKLEEWSLTQVEKAYFKKIKLTGTSVKNSPSLTSVEASLTQRRLISSLIADKTIDDEQWIVLAKDASLLRPDWYAKLNHYLRWVNIRHPFAKIIVAGYEDKQAGFNFITDQDKDKRFKLLNNAGIYTANEDWISSLGNQFEGIIATSYHYHNFPLILVKKKIFTERKTAEFFKQADGFFHDRFADLIAFEATNVLFINPGLAVLRDTEKAVSEQVKVADPKELEALIDTSDLTAHHANLPWQSQELYRQAVTAADATIQSEVYESDNLPIDPLENVNTIGEIGDYSLEPVSSPLFFGKEKPLFAPLSKEQSEHDKLEEQGNQGEQEDQSKLFSSRFGVLGQEDLVAKVKKYVINLPSSVDRLEAFKKLNNVEDFIVQEAVLGKELSEADIAEQFDVELFNKRYRRTLHAGEYGCALSHTQILRKALYDQEIGLDDWVLIAEDDTRFNPDWYRLLNQVLHYVESNLNQRVEIINGAQNQIPHFDYVNPRKFVRFHSIHSELNNYHQVAPELGLALINRDFPAGAGFYLVRKSLLVRNRARICGKIDWVADDLAQIYTFRPEIFAYTNPQLGFDDRDLESLLDAERVQSINNEKIKLRSIPLDNPSPYVQPGRLHVIQKTLSLEEINKKFPGFQVVKKVDYASLPRSEQEQLFDFDKFKERYDREITADELNLTLAHHQAWCNIRDLPMSDFTFHFVVEDDQTLAPNFLHQVNCICDYVDTRLDLDTLLIVTHNDRQPQDFNKLDPAEYGQHAILAQPEHIYHINSQQDICLAGSKNPNGSGSYVMLKFVPSNMHNFLANGKRYFLAHDFVLGMPFTLKSLAFAQPQISIKP</sequence>
<feature type="region of interest" description="Disordered" evidence="1">
    <location>
        <begin position="766"/>
        <end position="787"/>
    </location>
</feature>
<dbReference type="RefSeq" id="WP_119524464.1">
    <property type="nucleotide sequence ID" value="NZ_NRHC01000015.1"/>
</dbReference>
<dbReference type="InterPro" id="IPR002654">
    <property type="entry name" value="Glyco_trans_25"/>
</dbReference>
<dbReference type="OrthoDB" id="9816113at2"/>
<organism evidence="3 4">
    <name type="scientific">Psittacicella hinzii</name>
    <dbReference type="NCBI Taxonomy" id="2028575"/>
    <lineage>
        <taxon>Bacteria</taxon>
        <taxon>Pseudomonadati</taxon>
        <taxon>Pseudomonadota</taxon>
        <taxon>Gammaproteobacteria</taxon>
        <taxon>Pasteurellales</taxon>
        <taxon>Psittacicellaceae</taxon>
        <taxon>Psittacicella</taxon>
    </lineage>
</organism>
<gene>
    <name evidence="3" type="ORF">CKF54_01185</name>
</gene>